<feature type="domain" description="Copper resistance protein D" evidence="8">
    <location>
        <begin position="241"/>
        <end position="341"/>
    </location>
</feature>
<evidence type="ECO:0000256" key="5">
    <source>
        <dbReference type="ARBA" id="ARBA00023136"/>
    </source>
</evidence>
<feature type="transmembrane region" description="Helical" evidence="6">
    <location>
        <begin position="281"/>
        <end position="303"/>
    </location>
</feature>
<protein>
    <recommendedName>
        <fullName evidence="8">Copper resistance protein D domain-containing protein</fullName>
    </recommendedName>
</protein>
<evidence type="ECO:0000256" key="3">
    <source>
        <dbReference type="ARBA" id="ARBA00022692"/>
    </source>
</evidence>
<keyword evidence="3 6" id="KW-0812">Transmembrane</keyword>
<sequence length="523" mass="58821">MIKIRKTVSWGLALMVFILIVAAQAAGMALQTAAEESVPTAWPADEDMWPAVWEHPWFPLLRTVDLLGLGLAGGWWFAQLFFRSDGVHFTWSASVQRLLHFTVFGLSTLLLVIAAAGQTVVLSTVISPGSANGWRELFLAPFSMAQAWAWLIWLKPLFMLGVFLFSFSRHPVEILRAVCLSGVLVSVVLSGRAGYSALFVSQLIHILAPILWLGSALGFLVYSYTLKSNHATYQFMDKKVHTFFNFSLVIIFMMMVSGALLSILSVGAWDEVLRTDFGFKLLLKLLLFLVLAGLMVWLWWGWLAAPSAQSVHQPQRFHTGLRRLFAIQAVVLCAGLIVTGLMSAVEPPEQLAPHHVQGEAQFHFTWSPSGPGEYTLVAYVLQNRQRVTGADVYFDLWHEADDRHVRRLYDYICLDLELGLDAWRDELVRQGYLTSVKAEERGPCLYRFGSVRTGHMACARPCPKKRRSLMHIRTTRLRYADMPLPSYFYSHFLFSFFGSALLRVSPPARSQGHFKLLSCCGGQ</sequence>
<keyword evidence="4 6" id="KW-1133">Transmembrane helix</keyword>
<keyword evidence="7" id="KW-0732">Signal</keyword>
<feature type="transmembrane region" description="Helical" evidence="6">
    <location>
        <begin position="147"/>
        <end position="167"/>
    </location>
</feature>
<accession>A0A8X8IA93</accession>
<dbReference type="InterPro" id="IPR008457">
    <property type="entry name" value="Cu-R_CopD_dom"/>
</dbReference>
<dbReference type="KEGG" id="cthu:HUR95_00235"/>
<keyword evidence="5 6" id="KW-0472">Membrane</keyword>
<keyword evidence="2" id="KW-1003">Cell membrane</keyword>
<reference evidence="9 10" key="1">
    <citation type="journal article" date="2020" name="Extremophiles">
        <title>Genomic analysis of Caldalkalibacillus thermarum TA2.A1 reveals aerobic alkaliphilic metabolism and evolutionary hallmarks linking alkaliphilic bacteria and plant life.</title>
        <authorList>
            <person name="de Jong S.I."/>
            <person name="van den Broek M.A."/>
            <person name="Merkel A.Y."/>
            <person name="de la Torre Cortes P."/>
            <person name="Kalamorz F."/>
            <person name="Cook G.M."/>
            <person name="van Loosdrecht M.C.M."/>
            <person name="McMillan D.G.G."/>
        </authorList>
    </citation>
    <scope>NUCLEOTIDE SEQUENCE [LARGE SCALE GENOMIC DNA]</scope>
    <source>
        <strain evidence="9 10">TA2.A1</strain>
    </source>
</reference>
<evidence type="ECO:0000256" key="6">
    <source>
        <dbReference type="SAM" id="Phobius"/>
    </source>
</evidence>
<dbReference type="RefSeq" id="WP_222822822.1">
    <property type="nucleotide sequence ID" value="NZ_CP082237.1"/>
</dbReference>
<evidence type="ECO:0000256" key="7">
    <source>
        <dbReference type="SAM" id="SignalP"/>
    </source>
</evidence>
<comment type="subcellular location">
    <subcellularLocation>
        <location evidence="1">Cell membrane</location>
        <topology evidence="1">Multi-pass membrane protein</topology>
    </subcellularLocation>
</comment>
<name>A0A8X8IA93_CALTT</name>
<feature type="transmembrane region" description="Helical" evidence="6">
    <location>
        <begin position="58"/>
        <end position="78"/>
    </location>
</feature>
<feature type="transmembrane region" description="Helical" evidence="6">
    <location>
        <begin position="324"/>
        <end position="345"/>
    </location>
</feature>
<dbReference type="GO" id="GO:0006825">
    <property type="term" value="P:copper ion transport"/>
    <property type="evidence" value="ECO:0007669"/>
    <property type="project" value="InterPro"/>
</dbReference>
<evidence type="ECO:0000259" key="8">
    <source>
        <dbReference type="Pfam" id="PF05425"/>
    </source>
</evidence>
<dbReference type="GO" id="GO:0005886">
    <property type="term" value="C:plasma membrane"/>
    <property type="evidence" value="ECO:0007669"/>
    <property type="project" value="UniProtKB-SubCell"/>
</dbReference>
<dbReference type="PANTHER" id="PTHR34820">
    <property type="entry name" value="INNER MEMBRANE PROTEIN YEBZ"/>
    <property type="match status" value="1"/>
</dbReference>
<keyword evidence="10" id="KW-1185">Reference proteome</keyword>
<evidence type="ECO:0000256" key="1">
    <source>
        <dbReference type="ARBA" id="ARBA00004651"/>
    </source>
</evidence>
<dbReference type="PANTHER" id="PTHR34820:SF4">
    <property type="entry name" value="INNER MEMBRANE PROTEIN YEBZ"/>
    <property type="match status" value="1"/>
</dbReference>
<feature type="signal peptide" evidence="7">
    <location>
        <begin position="1"/>
        <end position="25"/>
    </location>
</feature>
<dbReference type="AlphaFoldDB" id="A0A8X8IA93"/>
<evidence type="ECO:0000256" key="4">
    <source>
        <dbReference type="ARBA" id="ARBA00022989"/>
    </source>
</evidence>
<feature type="transmembrane region" description="Helical" evidence="6">
    <location>
        <begin position="243"/>
        <end position="269"/>
    </location>
</feature>
<gene>
    <name evidence="9" type="ORF">HUR95_00235</name>
</gene>
<dbReference type="InterPro" id="IPR032694">
    <property type="entry name" value="CopC/D"/>
</dbReference>
<dbReference type="EMBL" id="CP082237">
    <property type="protein sequence ID" value="QZT33914.1"/>
    <property type="molecule type" value="Genomic_DNA"/>
</dbReference>
<evidence type="ECO:0000313" key="9">
    <source>
        <dbReference type="EMBL" id="QZT33914.1"/>
    </source>
</evidence>
<dbReference type="Pfam" id="PF05425">
    <property type="entry name" value="CopD"/>
    <property type="match status" value="1"/>
</dbReference>
<evidence type="ECO:0000256" key="2">
    <source>
        <dbReference type="ARBA" id="ARBA00022475"/>
    </source>
</evidence>
<proteinExistence type="predicted"/>
<feature type="transmembrane region" description="Helical" evidence="6">
    <location>
        <begin position="199"/>
        <end position="222"/>
    </location>
</feature>
<evidence type="ECO:0000313" key="10">
    <source>
        <dbReference type="Proteomes" id="UP000825179"/>
    </source>
</evidence>
<feature type="transmembrane region" description="Helical" evidence="6">
    <location>
        <begin position="98"/>
        <end position="127"/>
    </location>
</feature>
<organism evidence="9 10">
    <name type="scientific">Caldalkalibacillus thermarum (strain TA2.A1)</name>
    <dbReference type="NCBI Taxonomy" id="986075"/>
    <lineage>
        <taxon>Bacteria</taxon>
        <taxon>Bacillati</taxon>
        <taxon>Bacillota</taxon>
        <taxon>Bacilli</taxon>
        <taxon>Bacillales</taxon>
        <taxon>Bacillaceae</taxon>
        <taxon>Caldalkalibacillus</taxon>
    </lineage>
</organism>
<dbReference type="Proteomes" id="UP000825179">
    <property type="component" value="Chromosome"/>
</dbReference>
<feature type="transmembrane region" description="Helical" evidence="6">
    <location>
        <begin position="174"/>
        <end position="193"/>
    </location>
</feature>
<feature type="chain" id="PRO_5036500789" description="Copper resistance protein D domain-containing protein" evidence="7">
    <location>
        <begin position="26"/>
        <end position="523"/>
    </location>
</feature>